<dbReference type="EMBL" id="ACDY02000017">
    <property type="protein sequence ID" value="EEZ70835.1"/>
    <property type="molecule type" value="Genomic_DNA"/>
</dbReference>
<proteinExistence type="predicted"/>
<evidence type="ECO:0000313" key="1">
    <source>
        <dbReference type="EMBL" id="EEZ70835.1"/>
    </source>
</evidence>
<comment type="caution">
    <text evidence="1">The sequence shown here is derived from an EMBL/GenBank/DDBJ whole genome shotgun (WGS) entry which is preliminary data.</text>
</comment>
<gene>
    <name evidence="1" type="ORF">NEICINOT_05021</name>
</gene>
<evidence type="ECO:0000313" key="2">
    <source>
        <dbReference type="Proteomes" id="UP000003294"/>
    </source>
</evidence>
<dbReference type="AlphaFoldDB" id="D0W5Q2"/>
<dbReference type="STRING" id="546262.NEICINOT_05021"/>
<accession>D0W5Q2</accession>
<reference evidence="1 2" key="1">
    <citation type="submission" date="2009-10" db="EMBL/GenBank/DDBJ databases">
        <authorList>
            <person name="Weinstock G."/>
            <person name="Sodergren E."/>
            <person name="Clifton S."/>
            <person name="Fulton L."/>
            <person name="Fulton B."/>
            <person name="Courtney L."/>
            <person name="Fronick C."/>
            <person name="Harrison M."/>
            <person name="Strong C."/>
            <person name="Farmer C."/>
            <person name="Delahaunty K."/>
            <person name="Markovic C."/>
            <person name="Hall O."/>
            <person name="Minx P."/>
            <person name="Tomlinson C."/>
            <person name="Mitreva M."/>
            <person name="Nelson J."/>
            <person name="Hou S."/>
            <person name="Wollam A."/>
            <person name="Pepin K.H."/>
            <person name="Johnson M."/>
            <person name="Bhonagiri V."/>
            <person name="Nash W.E."/>
            <person name="Warren W."/>
            <person name="Chinwalla A."/>
            <person name="Mardis E.R."/>
            <person name="Wilson R.K."/>
        </authorList>
    </citation>
    <scope>NUCLEOTIDE SEQUENCE [LARGE SCALE GENOMIC DNA]</scope>
    <source>
        <strain evidence="1 2">ATCC 14685</strain>
    </source>
</reference>
<protein>
    <submittedName>
        <fullName evidence="1">Uncharacterized protein</fullName>
    </submittedName>
</protein>
<dbReference type="Proteomes" id="UP000003294">
    <property type="component" value="Unassembled WGS sequence"/>
</dbReference>
<organism evidence="1 2">
    <name type="scientific">Neisseria cinerea ATCC 14685</name>
    <dbReference type="NCBI Taxonomy" id="546262"/>
    <lineage>
        <taxon>Bacteria</taxon>
        <taxon>Pseudomonadati</taxon>
        <taxon>Pseudomonadota</taxon>
        <taxon>Betaproteobacteria</taxon>
        <taxon>Neisseriales</taxon>
        <taxon>Neisseriaceae</taxon>
        <taxon>Neisseria</taxon>
    </lineage>
</organism>
<sequence length="48" mass="5311">MARRSFPECRTDRKMPSETANGIQTAFLLYTPYSAINGASTCLGEILK</sequence>
<name>D0W5Q2_NEICI</name>